<sequence length="176" mass="18709">MAVISRPMKSRRTAPPGGVWPALSPWLATALAYILILALGAVLLTAAWGWGQRRLDDLRYGYPRTTQIDGLVGHNETGGTPTHLIAINQNRQVSILELPGGDASKLQVLAGPYLVGADGDTVVPYLSLHDLTGDGNVDLLLQVRGEVVVYVNDQGGFRLLTPAERAQLVAPGARGP</sequence>
<organism evidence="2 3">
    <name type="scientific">Kouleothrix aurantiaca</name>
    <dbReference type="NCBI Taxonomy" id="186479"/>
    <lineage>
        <taxon>Bacteria</taxon>
        <taxon>Bacillati</taxon>
        <taxon>Chloroflexota</taxon>
        <taxon>Chloroflexia</taxon>
        <taxon>Chloroflexales</taxon>
        <taxon>Roseiflexineae</taxon>
        <taxon>Roseiflexaceae</taxon>
        <taxon>Kouleothrix</taxon>
    </lineage>
</organism>
<evidence type="ECO:0000313" key="3">
    <source>
        <dbReference type="Proteomes" id="UP000050509"/>
    </source>
</evidence>
<keyword evidence="1" id="KW-0812">Transmembrane</keyword>
<protein>
    <recommendedName>
        <fullName evidence="4">VCBS repeat-containing protein</fullName>
    </recommendedName>
</protein>
<feature type="transmembrane region" description="Helical" evidence="1">
    <location>
        <begin position="26"/>
        <end position="50"/>
    </location>
</feature>
<keyword evidence="3" id="KW-1185">Reference proteome</keyword>
<dbReference type="EMBL" id="LJCR01001599">
    <property type="protein sequence ID" value="KPV50067.1"/>
    <property type="molecule type" value="Genomic_DNA"/>
</dbReference>
<evidence type="ECO:0000256" key="1">
    <source>
        <dbReference type="SAM" id="Phobius"/>
    </source>
</evidence>
<gene>
    <name evidence="2" type="ORF">SE17_29120</name>
</gene>
<keyword evidence="1" id="KW-0472">Membrane</keyword>
<name>A0A0P9CVU1_9CHLR</name>
<reference evidence="2 3" key="1">
    <citation type="submission" date="2015-09" db="EMBL/GenBank/DDBJ databases">
        <title>Draft genome sequence of Kouleothrix aurantiaca JCM 19913.</title>
        <authorList>
            <person name="Hemp J."/>
        </authorList>
    </citation>
    <scope>NUCLEOTIDE SEQUENCE [LARGE SCALE GENOMIC DNA]</scope>
    <source>
        <strain evidence="2 3">COM-B</strain>
    </source>
</reference>
<evidence type="ECO:0000313" key="2">
    <source>
        <dbReference type="EMBL" id="KPV50067.1"/>
    </source>
</evidence>
<evidence type="ECO:0008006" key="4">
    <source>
        <dbReference type="Google" id="ProtNLM"/>
    </source>
</evidence>
<proteinExistence type="predicted"/>
<keyword evidence="1" id="KW-1133">Transmembrane helix</keyword>
<dbReference type="Proteomes" id="UP000050509">
    <property type="component" value="Unassembled WGS sequence"/>
</dbReference>
<dbReference type="AlphaFoldDB" id="A0A0P9CVU1"/>
<comment type="caution">
    <text evidence="2">The sequence shown here is derived from an EMBL/GenBank/DDBJ whole genome shotgun (WGS) entry which is preliminary data.</text>
</comment>
<accession>A0A0P9CVU1</accession>